<organism evidence="1 2">
    <name type="scientific">Bacteroides nordii</name>
    <dbReference type="NCBI Taxonomy" id="291645"/>
    <lineage>
        <taxon>Bacteria</taxon>
        <taxon>Pseudomonadati</taxon>
        <taxon>Bacteroidota</taxon>
        <taxon>Bacteroidia</taxon>
        <taxon>Bacteroidales</taxon>
        <taxon>Bacteroidaceae</taxon>
        <taxon>Bacteroides</taxon>
    </lineage>
</organism>
<name>A0A413VXU0_9BACE</name>
<sequence length="217" mass="24838">MNQYIHTSTNQKQDRLLLFFAGWGMDERPFIQYTPRESDFMICYDYHTLDFDTSPTARYSHIDVVAWSMGIWAASQVLSRIALPVNSSVAINGTPFPIDEKRGIPPAIFEGTLEGLNEASLRKFQRRMCANGSAFDSFRHITPQRSVEDLKEELAAIARQYRELPPASFSWKKAIIGENDRIFPPANQHTAWEETSASILHGNEAHYDESLFTQYLK</sequence>
<proteinExistence type="predicted"/>
<accession>A0A413VXU0</accession>
<evidence type="ECO:0000313" key="2">
    <source>
        <dbReference type="Proteomes" id="UP000284379"/>
    </source>
</evidence>
<dbReference type="EMBL" id="QSGO01000001">
    <property type="protein sequence ID" value="RHB38393.1"/>
    <property type="molecule type" value="Genomic_DNA"/>
</dbReference>
<evidence type="ECO:0000313" key="1">
    <source>
        <dbReference type="EMBL" id="RHB38393.1"/>
    </source>
</evidence>
<reference evidence="1 2" key="1">
    <citation type="submission" date="2018-08" db="EMBL/GenBank/DDBJ databases">
        <title>A genome reference for cultivated species of the human gut microbiota.</title>
        <authorList>
            <person name="Zou Y."/>
            <person name="Xue W."/>
            <person name="Luo G."/>
        </authorList>
    </citation>
    <scope>NUCLEOTIDE SEQUENCE [LARGE SCALE GENOMIC DNA]</scope>
    <source>
        <strain evidence="1 2">AM40-30BH</strain>
    </source>
</reference>
<dbReference type="RefSeq" id="WP_122200661.1">
    <property type="nucleotide sequence ID" value="NZ_CABJFV010000001.1"/>
</dbReference>
<dbReference type="SUPFAM" id="SSF53474">
    <property type="entry name" value="alpha/beta-Hydrolases"/>
    <property type="match status" value="1"/>
</dbReference>
<dbReference type="Gene3D" id="3.40.50.1820">
    <property type="entry name" value="alpha/beta hydrolase"/>
    <property type="match status" value="1"/>
</dbReference>
<gene>
    <name evidence="1" type="ORF">DW888_00815</name>
</gene>
<dbReference type="InterPro" id="IPR007398">
    <property type="entry name" value="BioG"/>
</dbReference>
<dbReference type="InterPro" id="IPR029058">
    <property type="entry name" value="AB_hydrolase_fold"/>
</dbReference>
<comment type="caution">
    <text evidence="1">The sequence shown here is derived from an EMBL/GenBank/DDBJ whole genome shotgun (WGS) entry which is preliminary data.</text>
</comment>
<dbReference type="Proteomes" id="UP000284379">
    <property type="component" value="Unassembled WGS sequence"/>
</dbReference>
<dbReference type="AlphaFoldDB" id="A0A413VXU0"/>
<dbReference type="Pfam" id="PF04301">
    <property type="entry name" value="BioG"/>
    <property type="match status" value="1"/>
</dbReference>
<protein>
    <submittedName>
        <fullName evidence="1">DUF452 family protein</fullName>
    </submittedName>
</protein>